<dbReference type="GO" id="GO:0001708">
    <property type="term" value="P:cell fate specification"/>
    <property type="evidence" value="ECO:0007669"/>
    <property type="project" value="TreeGrafter"/>
</dbReference>
<dbReference type="OrthoDB" id="5918429at2759"/>
<feature type="region of interest" description="Disordered" evidence="4">
    <location>
        <begin position="1183"/>
        <end position="1208"/>
    </location>
</feature>
<dbReference type="InterPro" id="IPR011989">
    <property type="entry name" value="ARM-like"/>
</dbReference>
<dbReference type="STRING" id="568069.A0A1J1IWF8"/>
<evidence type="ECO:0000259" key="5">
    <source>
        <dbReference type="Pfam" id="PF22964"/>
    </source>
</evidence>
<feature type="region of interest" description="Disordered" evidence="4">
    <location>
        <begin position="810"/>
        <end position="850"/>
    </location>
</feature>
<feature type="region of interest" description="Disordered" evidence="4">
    <location>
        <begin position="1851"/>
        <end position="1892"/>
    </location>
</feature>
<dbReference type="InterPro" id="IPR041257">
    <property type="entry name" value="APC_rep"/>
</dbReference>
<feature type="region of interest" description="Disordered" evidence="4">
    <location>
        <begin position="1682"/>
        <end position="1803"/>
    </location>
</feature>
<feature type="compositionally biased region" description="Basic and acidic residues" evidence="4">
    <location>
        <begin position="2122"/>
        <end position="2143"/>
    </location>
</feature>
<dbReference type="Pfam" id="PF22964">
    <property type="entry name" value="ZER1-like_2nd"/>
    <property type="match status" value="1"/>
</dbReference>
<feature type="compositionally biased region" description="Basic and acidic residues" evidence="4">
    <location>
        <begin position="931"/>
        <end position="947"/>
    </location>
</feature>
<keyword evidence="7" id="KW-1185">Reference proteome</keyword>
<evidence type="ECO:0000256" key="3">
    <source>
        <dbReference type="PROSITE-ProRule" id="PRU00259"/>
    </source>
</evidence>
<dbReference type="SMART" id="SM00185">
    <property type="entry name" value="ARM"/>
    <property type="match status" value="7"/>
</dbReference>
<feature type="region of interest" description="Disordered" evidence="4">
    <location>
        <begin position="903"/>
        <end position="947"/>
    </location>
</feature>
<dbReference type="FunFam" id="1.25.10.10:FF:000305">
    <property type="entry name" value="Adenomatous polyposis coli"/>
    <property type="match status" value="1"/>
</dbReference>
<dbReference type="GO" id="GO:0007399">
    <property type="term" value="P:nervous system development"/>
    <property type="evidence" value="ECO:0007669"/>
    <property type="project" value="TreeGrafter"/>
</dbReference>
<gene>
    <name evidence="6" type="ORF">CLUMA_CG015828</name>
</gene>
<feature type="compositionally biased region" description="Polar residues" evidence="4">
    <location>
        <begin position="610"/>
        <end position="620"/>
    </location>
</feature>
<dbReference type="GO" id="GO:0008017">
    <property type="term" value="F:microtubule binding"/>
    <property type="evidence" value="ECO:0007669"/>
    <property type="project" value="TreeGrafter"/>
</dbReference>
<feature type="compositionally biased region" description="Basic and acidic residues" evidence="4">
    <location>
        <begin position="744"/>
        <end position="754"/>
    </location>
</feature>
<dbReference type="PROSITE" id="PS50176">
    <property type="entry name" value="ARM_REPEAT"/>
    <property type="match status" value="1"/>
</dbReference>
<evidence type="ECO:0000256" key="1">
    <source>
        <dbReference type="ARBA" id="ARBA00009051"/>
    </source>
</evidence>
<feature type="domain" description="Protein zer-1 homolog-like C-terminal" evidence="5">
    <location>
        <begin position="301"/>
        <end position="468"/>
    </location>
</feature>
<feature type="region of interest" description="Disordered" evidence="4">
    <location>
        <begin position="1"/>
        <end position="22"/>
    </location>
</feature>
<organism evidence="6 7">
    <name type="scientific">Clunio marinus</name>
    <dbReference type="NCBI Taxonomy" id="568069"/>
    <lineage>
        <taxon>Eukaryota</taxon>
        <taxon>Metazoa</taxon>
        <taxon>Ecdysozoa</taxon>
        <taxon>Arthropoda</taxon>
        <taxon>Hexapoda</taxon>
        <taxon>Insecta</taxon>
        <taxon>Pterygota</taxon>
        <taxon>Neoptera</taxon>
        <taxon>Endopterygota</taxon>
        <taxon>Diptera</taxon>
        <taxon>Nematocera</taxon>
        <taxon>Chironomoidea</taxon>
        <taxon>Chironomidae</taxon>
        <taxon>Clunio</taxon>
    </lineage>
</organism>
<sequence length="2143" mass="236301">MSKVLKMHASSNSKSSSSDDDLLLDSELSSATRKKHFLDYDYDHQSPPTTNLTKISEAHGSKMISKSGNSISMNNNNNAAVDSKKKIIERPSTSKTATIDQMNSKAANVDSVYSILSMLGSINSADVTAKFLEFSKNREMCAQLRLSGCISLLVQIIHSDQCDEIRHKECLQTLHNIIHCHPDDKAGRREARVLKLIEQLFDYCDSLRAILNNELSDSIDRYPIQAIGTLMKISFDEEHRYAMCQLGAIQTISTLIQLDHAVHGPLSVDSNCVTMRRYAGMCLTNLTFGDGNNKALLCSNKNFMRALVDQINSNSDELVPVTASVIRNLSWRADTNMKEVLNEIGTVKTLTVVAIKCTQENTLKAILSALWNLSNHCAKNKAEFCEINGAIEFLIDMLSYEAPSKTTSVIENAGGILRNLSTHIALHEELRVILRRKNCYGILLQQLKSPSLTVVSNACGTLGNLSAHCVDDQKFLRDNGAIPMLRSLIFSKHKMISTGSTIALRHLTACKSNVSHNGNLDSVAKMMDLKELPTLNVRKQKALEHELNMSRHVDDTSPSSKDDKTKDFNGTSKEKSSKHKVQDIEDDDEDSPTNFSKFDDDQDEPEQETYQETNLDQITDYSIRYAENQSDSDDEVKKPTTNNDDTVKCYNTEGTPHAVLSSAGSLTDLRKEKLKKSVEEAKVSSHVSGTQSPEKTVNYCVEGTPANFSRCDSLSDLEEGLEAKAEKVEVKKTPVKVPPPPLTIRKEFHGEKESVAATPKSVTFVNTADETPLMFSRTSSIGSLDSADPVFADDKSSVVSDFSRLASGIISPSEFPDSPTQSIPQSPSRLQTRGYQKHATTSRTPPLPVTRENLGGEAAEDATNTFQIENTPATFSYATSLSNLSFDDEPKISTDAISKDFQLMKHPSVDEDDQRVRRSPINENTGNDVTQEQHDQQPPDTADHSDVESADDNILLESCINIGMNRVTKASGSGVNNLENDSNASGINKNLTTKVVKENPIDMMRGGAPLLPPYLPVHDEVNKFTVEDTPCNLSVMSGLSAITMESNMNAIQTQNIKKFIQRPTAKIEPTIRSDEAAGTSKKSPAMLAPQKVDFEDSLSSLSIESEDDGNLLSQTIAAGLNKPAKQDTSTSHPINIPTKPRASAELCNESISSVDSCGKEDANVILEQCIQSGINKVVKKETTKSKLVTSSPKKSMLPKPGTSKLPKPDKKILEKKDEELLQECIATGILKNTRQDKSNLVQNFTQLSISDPKNAQSTSVIAMDNHHHQCVSTITGVEVKVAENNTTMINSNECNFSNHGQDENIASKSELSPQENWMMQNGFDLNLSLGSMDENILERSNEYPAAKPTMSAYGDFDDDSIMEVSNEFMMENEKMAEAKIEDKHKDPDLMMKSVDRLTQELVSTAEFLRKNACSDDSGEQKMSNSISNNTWNDENSFPSISISAPMIASTNDEITIATDQIYPMPEEKVEPQIFDDKTPTNEVYKFDVTDAPPAPQQQQPKIDFKVGGEIGTSQTVSKLNFMSFGPMSIETCSTMSNSTIVQVEAKRIANKLTSLTNRLMDSTTSLDLENVQPPSSMDCISLNSYQDISIQQSPLKQSKKQLMSGLVARRALSGQQMFSGSAESVNIENIRPPSIMDDLLDSMISVDSIVSEIVDPTTLGGISNYETAISDMEDSLTLRSCQDLSKDDGTSSDFSSVESTPKKKRNSRAMTPKQKRQSDKDRYKTYTIQVDMLLKEQHETSSTESMRRSLNARQRRQEDRQRFETQVINLSSSSPSRSPRRKENPERFKTYNIESDGIDDDPSIREMTANFEFLRNSASSKGNSSNIETVNNIRDKLNQIRSGSGIKLSSVDSLEYEPQTSETESQRDLKNSLSDQNSSVEQEQVEVSVKTKSTKNSYISPYRMTTRLTPTKNKAVKIIKTPTIAKIVTRNQNGLDLKTQSATKNRVKSAPSLKTSNIPKSNTPVMKAKEPEPPAMPIRQGTFIQDEPTLENVPVVTDLSTSPSKASVSKLKPPSRVPSASKIPTTPTGDQKKMSPKKGASNLPTSVSNLKFRSNSNASMKTPVVTPVRSNTGINLSNPRKNVTSKIAGIWKNTEKKEISIKKPISTTSIQSKLSSTPSTRKTNEAAKGTERIKRSSTCEEIV</sequence>
<keyword evidence="2" id="KW-0879">Wnt signaling pathway</keyword>
<feature type="region of interest" description="Disordered" evidence="4">
    <location>
        <begin position="1942"/>
        <end position="1975"/>
    </location>
</feature>
<evidence type="ECO:0000313" key="6">
    <source>
        <dbReference type="EMBL" id="CRL02881.1"/>
    </source>
</evidence>
<dbReference type="Pfam" id="PF18797">
    <property type="entry name" value="APC_rep"/>
    <property type="match status" value="1"/>
</dbReference>
<dbReference type="GO" id="GO:0030877">
    <property type="term" value="C:beta-catenin destruction complex"/>
    <property type="evidence" value="ECO:0007669"/>
    <property type="project" value="TreeGrafter"/>
</dbReference>
<dbReference type="GO" id="GO:0005881">
    <property type="term" value="C:cytoplasmic microtubule"/>
    <property type="evidence" value="ECO:0007669"/>
    <property type="project" value="TreeGrafter"/>
</dbReference>
<dbReference type="GO" id="GO:0016342">
    <property type="term" value="C:catenin complex"/>
    <property type="evidence" value="ECO:0007669"/>
    <property type="project" value="TreeGrafter"/>
</dbReference>
<evidence type="ECO:0000256" key="2">
    <source>
        <dbReference type="ARBA" id="ARBA00022687"/>
    </source>
</evidence>
<feature type="compositionally biased region" description="Polar residues" evidence="4">
    <location>
        <begin position="1952"/>
        <end position="1964"/>
    </location>
</feature>
<dbReference type="GO" id="GO:0016055">
    <property type="term" value="P:Wnt signaling pathway"/>
    <property type="evidence" value="ECO:0007669"/>
    <property type="project" value="UniProtKB-KW"/>
</dbReference>
<dbReference type="Proteomes" id="UP000183832">
    <property type="component" value="Unassembled WGS sequence"/>
</dbReference>
<feature type="region of interest" description="Disordered" evidence="4">
    <location>
        <begin position="544"/>
        <end position="650"/>
    </location>
</feature>
<feature type="compositionally biased region" description="Polar residues" evidence="4">
    <location>
        <begin position="818"/>
        <end position="844"/>
    </location>
</feature>
<feature type="compositionally biased region" description="Polar residues" evidence="4">
    <location>
        <begin position="2042"/>
        <end position="2060"/>
    </location>
</feature>
<feature type="compositionally biased region" description="Acidic residues" evidence="4">
    <location>
        <begin position="600"/>
        <end position="609"/>
    </location>
</feature>
<dbReference type="PANTHER" id="PTHR12607">
    <property type="entry name" value="ADENOMATOUS POLYPOSIS COLI PROTEIN FAMILY"/>
    <property type="match status" value="1"/>
</dbReference>
<dbReference type="InterPro" id="IPR055142">
    <property type="entry name" value="ZER1-like_C"/>
</dbReference>
<dbReference type="InterPro" id="IPR009223">
    <property type="entry name" value="APC_rpt"/>
</dbReference>
<feature type="compositionally biased region" description="Polar residues" evidence="4">
    <location>
        <begin position="921"/>
        <end position="930"/>
    </location>
</feature>
<dbReference type="GO" id="GO:0007026">
    <property type="term" value="P:negative regulation of microtubule depolymerization"/>
    <property type="evidence" value="ECO:0007669"/>
    <property type="project" value="TreeGrafter"/>
</dbReference>
<feature type="region of interest" description="Disordered" evidence="4">
    <location>
        <begin position="732"/>
        <end position="755"/>
    </location>
</feature>
<feature type="compositionally biased region" description="Low complexity" evidence="4">
    <location>
        <begin position="1876"/>
        <end position="1888"/>
    </location>
</feature>
<feature type="region of interest" description="Disordered" evidence="4">
    <location>
        <begin position="1121"/>
        <end position="1141"/>
    </location>
</feature>
<dbReference type="EMBL" id="CVRI01000058">
    <property type="protein sequence ID" value="CRL02881.1"/>
    <property type="molecule type" value="Genomic_DNA"/>
</dbReference>
<feature type="compositionally biased region" description="Basic and acidic residues" evidence="4">
    <location>
        <begin position="544"/>
        <end position="583"/>
    </location>
</feature>
<dbReference type="InterPro" id="IPR000225">
    <property type="entry name" value="Armadillo"/>
</dbReference>
<dbReference type="GO" id="GO:0008013">
    <property type="term" value="F:beta-catenin binding"/>
    <property type="evidence" value="ECO:0007669"/>
    <property type="project" value="InterPro"/>
</dbReference>
<comment type="similarity">
    <text evidence="1">Belongs to the adenomatous polyposis coli (APC) family.</text>
</comment>
<dbReference type="InterPro" id="IPR026818">
    <property type="entry name" value="Apc_fam"/>
</dbReference>
<reference evidence="6 7" key="1">
    <citation type="submission" date="2015-04" db="EMBL/GenBank/DDBJ databases">
        <authorList>
            <person name="Syromyatnikov M.Y."/>
            <person name="Popov V.N."/>
        </authorList>
    </citation>
    <scope>NUCLEOTIDE SEQUENCE [LARGE SCALE GENOMIC DNA]</scope>
</reference>
<evidence type="ECO:0000256" key="4">
    <source>
        <dbReference type="SAM" id="MobiDB-lite"/>
    </source>
</evidence>
<feature type="region of interest" description="Disordered" evidence="4">
    <location>
        <begin position="2109"/>
        <end position="2143"/>
    </location>
</feature>
<proteinExistence type="inferred from homology"/>
<feature type="repeat" description="ARM" evidence="3">
    <location>
        <begin position="389"/>
        <end position="423"/>
    </location>
</feature>
<dbReference type="GO" id="GO:0016477">
    <property type="term" value="P:cell migration"/>
    <property type="evidence" value="ECO:0007669"/>
    <property type="project" value="TreeGrafter"/>
</dbReference>
<dbReference type="GO" id="GO:0090090">
    <property type="term" value="P:negative regulation of canonical Wnt signaling pathway"/>
    <property type="evidence" value="ECO:0007669"/>
    <property type="project" value="TreeGrafter"/>
</dbReference>
<feature type="region of interest" description="Disordered" evidence="4">
    <location>
        <begin position="1998"/>
        <end position="2065"/>
    </location>
</feature>
<dbReference type="PANTHER" id="PTHR12607:SF12">
    <property type="entry name" value="APC-LIKE, ISOFORM A-RELATED"/>
    <property type="match status" value="1"/>
</dbReference>
<dbReference type="Pfam" id="PF05923">
    <property type="entry name" value="APC_r"/>
    <property type="match status" value="3"/>
</dbReference>
<dbReference type="Gene3D" id="1.25.10.10">
    <property type="entry name" value="Leucine-rich Repeat Variant"/>
    <property type="match status" value="1"/>
</dbReference>
<protein>
    <submittedName>
        <fullName evidence="6">CLUMA_CG015828, isoform A</fullName>
    </submittedName>
</protein>
<feature type="compositionally biased region" description="Polar residues" evidence="4">
    <location>
        <begin position="1998"/>
        <end position="2007"/>
    </location>
</feature>
<dbReference type="InterPro" id="IPR016024">
    <property type="entry name" value="ARM-type_fold"/>
</dbReference>
<name>A0A1J1IWF8_9DIPT</name>
<accession>A0A1J1IWF8</accession>
<feature type="compositionally biased region" description="Basic and acidic residues" evidence="4">
    <location>
        <begin position="1733"/>
        <end position="1747"/>
    </location>
</feature>
<dbReference type="GO" id="GO:0007389">
    <property type="term" value="P:pattern specification process"/>
    <property type="evidence" value="ECO:0007669"/>
    <property type="project" value="TreeGrafter"/>
</dbReference>
<evidence type="ECO:0000313" key="7">
    <source>
        <dbReference type="Proteomes" id="UP000183832"/>
    </source>
</evidence>
<dbReference type="SUPFAM" id="SSF48371">
    <property type="entry name" value="ARM repeat"/>
    <property type="match status" value="1"/>
</dbReference>